<dbReference type="GO" id="GO:0004439">
    <property type="term" value="F:phosphatidylinositol-4,5-bisphosphate 5-phosphatase activity"/>
    <property type="evidence" value="ECO:0007669"/>
    <property type="project" value="TreeGrafter"/>
</dbReference>
<dbReference type="AlphaFoldDB" id="K2LYJ0"/>
<dbReference type="InterPro" id="IPR046985">
    <property type="entry name" value="IP5"/>
</dbReference>
<dbReference type="OrthoDB" id="62798at2759"/>
<dbReference type="Gene3D" id="3.60.10.10">
    <property type="entry name" value="Endonuclease/exonuclease/phosphatase"/>
    <property type="match status" value="1"/>
</dbReference>
<evidence type="ECO:0000259" key="1">
    <source>
        <dbReference type="SMART" id="SM00128"/>
    </source>
</evidence>
<evidence type="ECO:0000313" key="2">
    <source>
        <dbReference type="EMBL" id="EKF27708.1"/>
    </source>
</evidence>
<dbReference type="InterPro" id="IPR036691">
    <property type="entry name" value="Endo/exonu/phosph_ase_sf"/>
</dbReference>
<keyword evidence="2" id="KW-0540">Nuclease</keyword>
<dbReference type="Proteomes" id="UP000007350">
    <property type="component" value="Unassembled WGS sequence"/>
</dbReference>
<dbReference type="SMART" id="SM00128">
    <property type="entry name" value="IPPc"/>
    <property type="match status" value="1"/>
</dbReference>
<dbReference type="PANTHER" id="PTHR11200:SF275">
    <property type="entry name" value="LD06095P"/>
    <property type="match status" value="1"/>
</dbReference>
<proteinExistence type="predicted"/>
<dbReference type="PANTHER" id="PTHR11200">
    <property type="entry name" value="INOSITOL 5-PHOSPHATASE"/>
    <property type="match status" value="1"/>
</dbReference>
<reference evidence="2 3" key="1">
    <citation type="journal article" date="2012" name="BMC Genomics">
        <title>Comparative genomic analysis of human infective Trypanosoma cruzi lineages with the bat-restricted subspecies T. cruzi marinkellei.</title>
        <authorList>
            <person name="Franzen O."/>
            <person name="Talavera-Lopez C."/>
            <person name="Ochaya S."/>
            <person name="Butler C.E."/>
            <person name="Messenger L.A."/>
            <person name="Lewis M.D."/>
            <person name="Llewellyn M.S."/>
            <person name="Marinkelle C.J."/>
            <person name="Tyler K.M."/>
            <person name="Miles M.A."/>
            <person name="Andersson B."/>
        </authorList>
    </citation>
    <scope>NUCLEOTIDE SEQUENCE [LARGE SCALE GENOMIC DNA]</scope>
    <source>
        <strain evidence="2 3">B7</strain>
    </source>
</reference>
<name>K2LYJ0_TRYCR</name>
<dbReference type="SUPFAM" id="SSF56219">
    <property type="entry name" value="DNase I-like"/>
    <property type="match status" value="1"/>
</dbReference>
<keyword evidence="3" id="KW-1185">Reference proteome</keyword>
<accession>K2LYJ0</accession>
<dbReference type="InterPro" id="IPR000300">
    <property type="entry name" value="IPPc"/>
</dbReference>
<feature type="domain" description="Inositol polyphosphate-related phosphatase" evidence="1">
    <location>
        <begin position="123"/>
        <end position="546"/>
    </location>
</feature>
<dbReference type="GO" id="GO:0004519">
    <property type="term" value="F:endonuclease activity"/>
    <property type="evidence" value="ECO:0007669"/>
    <property type="project" value="UniProtKB-KW"/>
</dbReference>
<keyword evidence="2" id="KW-0269">Exonuclease</keyword>
<gene>
    <name evidence="2" type="ORF">MOQ_008559</name>
</gene>
<organism evidence="2 3">
    <name type="scientific">Trypanosoma cruzi marinkellei</name>
    <dbReference type="NCBI Taxonomy" id="85056"/>
    <lineage>
        <taxon>Eukaryota</taxon>
        <taxon>Discoba</taxon>
        <taxon>Euglenozoa</taxon>
        <taxon>Kinetoplastea</taxon>
        <taxon>Metakinetoplastina</taxon>
        <taxon>Trypanosomatida</taxon>
        <taxon>Trypanosomatidae</taxon>
        <taxon>Trypanosoma</taxon>
        <taxon>Schizotrypanum</taxon>
    </lineage>
</organism>
<keyword evidence="2" id="KW-0255">Endonuclease</keyword>
<dbReference type="EMBL" id="AHKC01017479">
    <property type="protein sequence ID" value="EKF27708.1"/>
    <property type="molecule type" value="Genomic_DNA"/>
</dbReference>
<evidence type="ECO:0000313" key="3">
    <source>
        <dbReference type="Proteomes" id="UP000007350"/>
    </source>
</evidence>
<sequence length="551" mass="62215">MDANSIGAGPTQRVHEEEVVVEEEEMERERVCEGTKGPQICCFNELRGITRSEVSVLGPATPFEFTHSISSSFFAVSHNEGECHLHNRIDQYYDDRHTVPFSIEEETFPVPVSLPEEKWVPGKPLRISYVSWNMAHRRPNFEDVAGHCIHPNAHIVAVCTQENGSHMRVKKEQRQWEKHVQHNCLHGEYVLVGRKELWYMQLLVYARQKDVASYVGYSDASSVKTGIANGLGGNKGGVAVALSIAMTVSPLEMVPGRRKGGNTYTEGSTSTVFSPKEGGLCSVEVGNGVHLKARAPPRITLLFIGAHLSAHQKGVHMRNKDYLSIVRSLRVGSQGRHKALFRERFLHECSFNEDLKDVDGGDNNEVVVSGCGGSGVGDVCSDVECSSDLSLMRLPVAQNNFDSRFYRDVTDEFDLVFFGGDLNYRINGTRKAIEYIIKNHKDVRSILVHNDQLNLERAKGLVFRRFYEGNLLFRPTYKYEIEHDAYNYTKKKDRMPAYCDRVLYKRGLGSRAGRVRIRLYTDVQHLRTSDHRPVVAIFDLATHTHSPSFSR</sequence>
<dbReference type="GO" id="GO:0046856">
    <property type="term" value="P:phosphatidylinositol dephosphorylation"/>
    <property type="evidence" value="ECO:0007669"/>
    <property type="project" value="InterPro"/>
</dbReference>
<comment type="caution">
    <text evidence="2">The sequence shown here is derived from an EMBL/GenBank/DDBJ whole genome shotgun (WGS) entry which is preliminary data.</text>
</comment>
<dbReference type="GO" id="GO:0004527">
    <property type="term" value="F:exonuclease activity"/>
    <property type="evidence" value="ECO:0007669"/>
    <property type="project" value="UniProtKB-KW"/>
</dbReference>
<protein>
    <submittedName>
        <fullName evidence="2">Endonuclease/exonuclease/phosphatase, putative</fullName>
    </submittedName>
</protein>
<keyword evidence="2" id="KW-0378">Hydrolase</keyword>
<dbReference type="Pfam" id="PF22669">
    <property type="entry name" value="Exo_endo_phos2"/>
    <property type="match status" value="2"/>
</dbReference>